<dbReference type="InterPro" id="IPR006260">
    <property type="entry name" value="TonB/TolA_C"/>
</dbReference>
<evidence type="ECO:0000256" key="5">
    <source>
        <dbReference type="SAM" id="MobiDB-lite"/>
    </source>
</evidence>
<dbReference type="GO" id="GO:0051301">
    <property type="term" value="P:cell division"/>
    <property type="evidence" value="ECO:0007669"/>
    <property type="project" value="UniProtKB-KW"/>
</dbReference>
<keyword evidence="7" id="KW-0131">Cell cycle</keyword>
<protein>
    <submittedName>
        <fullName evidence="7">Cell division and transport-associated protein TolA</fullName>
    </submittedName>
</protein>
<dbReference type="SUPFAM" id="SSF74653">
    <property type="entry name" value="TolA/TonB C-terminal domain"/>
    <property type="match status" value="1"/>
</dbReference>
<name>A0A1I4S460_9PROT</name>
<keyword evidence="4 6" id="KW-0472">Membrane</keyword>
<evidence type="ECO:0000256" key="6">
    <source>
        <dbReference type="SAM" id="Phobius"/>
    </source>
</evidence>
<proteinExistence type="predicted"/>
<evidence type="ECO:0000313" key="7">
    <source>
        <dbReference type="EMBL" id="SFM59191.1"/>
    </source>
</evidence>
<feature type="compositionally biased region" description="Basic and acidic residues" evidence="5">
    <location>
        <begin position="112"/>
        <end position="121"/>
    </location>
</feature>
<feature type="compositionally biased region" description="Basic and acidic residues" evidence="5">
    <location>
        <begin position="128"/>
        <end position="137"/>
    </location>
</feature>
<dbReference type="Pfam" id="PF13103">
    <property type="entry name" value="TonB_2"/>
    <property type="match status" value="1"/>
</dbReference>
<dbReference type="InterPro" id="IPR014161">
    <property type="entry name" value="Tol-Pal_TolA"/>
</dbReference>
<reference evidence="7 8" key="1">
    <citation type="submission" date="2016-10" db="EMBL/GenBank/DDBJ databases">
        <authorList>
            <person name="de Groot N.N."/>
        </authorList>
    </citation>
    <scope>NUCLEOTIDE SEQUENCE [LARGE SCALE GENOMIC DNA]</scope>
    <source>
        <strain evidence="7 8">Nm146</strain>
    </source>
</reference>
<dbReference type="RefSeq" id="WP_090670481.1">
    <property type="nucleotide sequence ID" value="NZ_FOUF01000022.1"/>
</dbReference>
<feature type="compositionally biased region" description="Pro residues" evidence="5">
    <location>
        <begin position="95"/>
        <end position="111"/>
    </location>
</feature>
<feature type="region of interest" description="Disordered" evidence="5">
    <location>
        <begin position="63"/>
        <end position="204"/>
    </location>
</feature>
<evidence type="ECO:0000313" key="8">
    <source>
        <dbReference type="Proteomes" id="UP000199561"/>
    </source>
</evidence>
<feature type="compositionally biased region" description="Basic and acidic residues" evidence="5">
    <location>
        <begin position="145"/>
        <end position="172"/>
    </location>
</feature>
<comment type="subcellular location">
    <subcellularLocation>
        <location evidence="1">Membrane</location>
        <topology evidence="1">Single-pass membrane protein</topology>
    </subcellularLocation>
</comment>
<sequence>MNVTAWRDTAYSEPGLFRAAVLALLVHLIFFAFMVFGLSWRNDPAETMVVELWSDLPQPIKPAPVVKETPPRPEPVRQPPPPVKAKSEPVKETTPPKPAPIRVETPPPPKKPAIEIKEKVVKPQPVKEAVKPPEPVKETPPPKPEPVKEKTAKPEVVKETKKAEIEKEKPVKEQPPAEDTKRQQQQREQEAAAQRAAADRSRNMDEIAKYKAMIQTKIRSRIVLPPDLPGNPVVEFRVTLLPGGEVLNVVLRKSSGYSAFDEAVERAVFLSTPLPIPPDPALFREFRDFNLTVYYREML</sequence>
<dbReference type="GO" id="GO:0043213">
    <property type="term" value="P:bacteriocin transport"/>
    <property type="evidence" value="ECO:0007669"/>
    <property type="project" value="InterPro"/>
</dbReference>
<dbReference type="AlphaFoldDB" id="A0A1I4S460"/>
<gene>
    <name evidence="7" type="ORF">SAMN05421880_12246</name>
</gene>
<feature type="transmembrane region" description="Helical" evidence="6">
    <location>
        <begin position="16"/>
        <end position="38"/>
    </location>
</feature>
<dbReference type="Proteomes" id="UP000199561">
    <property type="component" value="Unassembled WGS sequence"/>
</dbReference>
<keyword evidence="3 6" id="KW-1133">Transmembrane helix</keyword>
<dbReference type="GO" id="GO:0019534">
    <property type="term" value="F:toxin transmembrane transporter activity"/>
    <property type="evidence" value="ECO:0007669"/>
    <property type="project" value="InterPro"/>
</dbReference>
<evidence type="ECO:0000256" key="3">
    <source>
        <dbReference type="ARBA" id="ARBA00022989"/>
    </source>
</evidence>
<dbReference type="NCBIfam" id="TIGR02794">
    <property type="entry name" value="tolA_full"/>
    <property type="match status" value="1"/>
</dbReference>
<evidence type="ECO:0000256" key="4">
    <source>
        <dbReference type="ARBA" id="ARBA00023136"/>
    </source>
</evidence>
<keyword evidence="8" id="KW-1185">Reference proteome</keyword>
<dbReference type="EMBL" id="FOUF01000022">
    <property type="protein sequence ID" value="SFM59191.1"/>
    <property type="molecule type" value="Genomic_DNA"/>
</dbReference>
<keyword evidence="7" id="KW-0132">Cell division</keyword>
<dbReference type="Gene3D" id="3.30.1150.10">
    <property type="match status" value="1"/>
</dbReference>
<accession>A0A1I4S460</accession>
<dbReference type="STRING" id="52442.SAMN05421880_12246"/>
<keyword evidence="2 6" id="KW-0812">Transmembrane</keyword>
<evidence type="ECO:0000256" key="2">
    <source>
        <dbReference type="ARBA" id="ARBA00022692"/>
    </source>
</evidence>
<feature type="compositionally biased region" description="Basic and acidic residues" evidence="5">
    <location>
        <begin position="178"/>
        <end position="190"/>
    </location>
</feature>
<organism evidence="7 8">
    <name type="scientific">Nitrosomonas nitrosa</name>
    <dbReference type="NCBI Taxonomy" id="52442"/>
    <lineage>
        <taxon>Bacteria</taxon>
        <taxon>Pseudomonadati</taxon>
        <taxon>Pseudomonadota</taxon>
        <taxon>Betaproteobacteria</taxon>
        <taxon>Nitrosomonadales</taxon>
        <taxon>Nitrosomonadaceae</taxon>
        <taxon>Nitrosomonas</taxon>
    </lineage>
</organism>
<dbReference type="NCBIfam" id="TIGR01352">
    <property type="entry name" value="tonB_Cterm"/>
    <property type="match status" value="1"/>
</dbReference>
<dbReference type="GO" id="GO:0016020">
    <property type="term" value="C:membrane"/>
    <property type="evidence" value="ECO:0007669"/>
    <property type="project" value="UniProtKB-SubCell"/>
</dbReference>
<evidence type="ECO:0000256" key="1">
    <source>
        <dbReference type="ARBA" id="ARBA00004167"/>
    </source>
</evidence>